<sequence>MKLFEDSQTEFMEFTDVGDLSTQLSSWGHLVHMERQLRISPSALFVLMLTFERNFHDAHQLRAKILCLCFFLESVTKVSLVLGSISV</sequence>
<gene>
    <name evidence="1" type="ORF">LVIROSA_LOCUS34042</name>
</gene>
<protein>
    <submittedName>
        <fullName evidence="1">Uncharacterized protein</fullName>
    </submittedName>
</protein>
<evidence type="ECO:0000313" key="1">
    <source>
        <dbReference type="EMBL" id="CAH1448502.1"/>
    </source>
</evidence>
<comment type="caution">
    <text evidence="1">The sequence shown here is derived from an EMBL/GenBank/DDBJ whole genome shotgun (WGS) entry which is preliminary data.</text>
</comment>
<accession>A0AAU9PFJ6</accession>
<dbReference type="AlphaFoldDB" id="A0AAU9PFJ6"/>
<organism evidence="1 2">
    <name type="scientific">Lactuca virosa</name>
    <dbReference type="NCBI Taxonomy" id="75947"/>
    <lineage>
        <taxon>Eukaryota</taxon>
        <taxon>Viridiplantae</taxon>
        <taxon>Streptophyta</taxon>
        <taxon>Embryophyta</taxon>
        <taxon>Tracheophyta</taxon>
        <taxon>Spermatophyta</taxon>
        <taxon>Magnoliopsida</taxon>
        <taxon>eudicotyledons</taxon>
        <taxon>Gunneridae</taxon>
        <taxon>Pentapetalae</taxon>
        <taxon>asterids</taxon>
        <taxon>campanulids</taxon>
        <taxon>Asterales</taxon>
        <taxon>Asteraceae</taxon>
        <taxon>Cichorioideae</taxon>
        <taxon>Cichorieae</taxon>
        <taxon>Lactucinae</taxon>
        <taxon>Lactuca</taxon>
    </lineage>
</organism>
<reference evidence="1 2" key="1">
    <citation type="submission" date="2022-01" db="EMBL/GenBank/DDBJ databases">
        <authorList>
            <person name="Xiong W."/>
            <person name="Schranz E."/>
        </authorList>
    </citation>
    <scope>NUCLEOTIDE SEQUENCE [LARGE SCALE GENOMIC DNA]</scope>
</reference>
<name>A0AAU9PFJ6_9ASTR</name>
<evidence type="ECO:0000313" key="2">
    <source>
        <dbReference type="Proteomes" id="UP001157418"/>
    </source>
</evidence>
<dbReference type="Proteomes" id="UP001157418">
    <property type="component" value="Unassembled WGS sequence"/>
</dbReference>
<proteinExistence type="predicted"/>
<keyword evidence="2" id="KW-1185">Reference proteome</keyword>
<dbReference type="EMBL" id="CAKMRJ010005634">
    <property type="protein sequence ID" value="CAH1448502.1"/>
    <property type="molecule type" value="Genomic_DNA"/>
</dbReference>